<feature type="transmembrane region" description="Helical" evidence="6">
    <location>
        <begin position="38"/>
        <end position="64"/>
    </location>
</feature>
<evidence type="ECO:0000313" key="9">
    <source>
        <dbReference type="Proteomes" id="UP000067625"/>
    </source>
</evidence>
<evidence type="ECO:0000256" key="2">
    <source>
        <dbReference type="ARBA" id="ARBA00022692"/>
    </source>
</evidence>
<reference evidence="8 9" key="2">
    <citation type="journal article" date="2016" name="Int. J. Syst. Evol. Microbiol.">
        <title>Bacillus gobiensis sp. nov., isolated from a soil sample.</title>
        <authorList>
            <person name="Liu B."/>
            <person name="Liu G.H."/>
            <person name="Cetin S."/>
            <person name="Schumann P."/>
            <person name="Pan Z.Z."/>
            <person name="Chen Q.Q."/>
        </authorList>
    </citation>
    <scope>NUCLEOTIDE SEQUENCE [LARGE SCALE GENOMIC DNA]</scope>
    <source>
        <strain evidence="8 9">FJAT-4402</strain>
    </source>
</reference>
<dbReference type="InterPro" id="IPR002541">
    <property type="entry name" value="Cyt_c_assembly"/>
</dbReference>
<evidence type="ECO:0000256" key="1">
    <source>
        <dbReference type="ARBA" id="ARBA00004141"/>
    </source>
</evidence>
<keyword evidence="3" id="KW-0201">Cytochrome c-type biogenesis</keyword>
<dbReference type="InterPro" id="IPR045062">
    <property type="entry name" value="Cyt_c_biogenesis_CcsA/CcmC"/>
</dbReference>
<protein>
    <submittedName>
        <fullName evidence="8">Cytochrome C biogenesis protein</fullName>
    </submittedName>
</protein>
<feature type="transmembrane region" description="Helical" evidence="6">
    <location>
        <begin position="6"/>
        <end position="26"/>
    </location>
</feature>
<dbReference type="GO" id="GO:0017004">
    <property type="term" value="P:cytochrome complex assembly"/>
    <property type="evidence" value="ECO:0007669"/>
    <property type="project" value="UniProtKB-KW"/>
</dbReference>
<dbReference type="STRING" id="1441095.AM592_07465"/>
<evidence type="ECO:0000256" key="6">
    <source>
        <dbReference type="SAM" id="Phobius"/>
    </source>
</evidence>
<name>A0A0M3R9H6_9BACI</name>
<organism evidence="8 9">
    <name type="scientific">Bacillus gobiensis</name>
    <dbReference type="NCBI Taxonomy" id="1441095"/>
    <lineage>
        <taxon>Bacteria</taxon>
        <taxon>Bacillati</taxon>
        <taxon>Bacillota</taxon>
        <taxon>Bacilli</taxon>
        <taxon>Bacillales</taxon>
        <taxon>Bacillaceae</taxon>
        <taxon>Bacillus</taxon>
    </lineage>
</organism>
<feature type="domain" description="Cytochrome c assembly protein" evidence="7">
    <location>
        <begin position="83"/>
        <end position="387"/>
    </location>
</feature>
<comment type="subcellular location">
    <subcellularLocation>
        <location evidence="1">Membrane</location>
        <topology evidence="1">Multi-pass membrane protein</topology>
    </subcellularLocation>
</comment>
<accession>A0A0M3R9H6</accession>
<evidence type="ECO:0000256" key="5">
    <source>
        <dbReference type="ARBA" id="ARBA00023136"/>
    </source>
</evidence>
<dbReference type="InterPro" id="IPR017562">
    <property type="entry name" value="Cyt_c_biogenesis_CcsA"/>
</dbReference>
<keyword evidence="9" id="KW-1185">Reference proteome</keyword>
<dbReference type="PANTHER" id="PTHR30071:SF1">
    <property type="entry name" value="CYTOCHROME B_B6 PROTEIN-RELATED"/>
    <property type="match status" value="1"/>
</dbReference>
<dbReference type="NCBIfam" id="TIGR03144">
    <property type="entry name" value="cytochr_II_ccsB"/>
    <property type="match status" value="1"/>
</dbReference>
<gene>
    <name evidence="8" type="ORF">AM592_07465</name>
</gene>
<dbReference type="Pfam" id="PF01578">
    <property type="entry name" value="Cytochrom_C_asm"/>
    <property type="match status" value="1"/>
</dbReference>
<dbReference type="GO" id="GO:0005886">
    <property type="term" value="C:plasma membrane"/>
    <property type="evidence" value="ECO:0007669"/>
    <property type="project" value="TreeGrafter"/>
</dbReference>
<keyword evidence="4 6" id="KW-1133">Transmembrane helix</keyword>
<evidence type="ECO:0000256" key="3">
    <source>
        <dbReference type="ARBA" id="ARBA00022748"/>
    </source>
</evidence>
<evidence type="ECO:0000256" key="4">
    <source>
        <dbReference type="ARBA" id="ARBA00022989"/>
    </source>
</evidence>
<keyword evidence="2 6" id="KW-0812">Transmembrane</keyword>
<feature type="transmembrane region" description="Helical" evidence="6">
    <location>
        <begin position="76"/>
        <end position="95"/>
    </location>
</feature>
<evidence type="ECO:0000313" key="8">
    <source>
        <dbReference type="EMBL" id="ALC81452.1"/>
    </source>
</evidence>
<evidence type="ECO:0000259" key="7">
    <source>
        <dbReference type="Pfam" id="PF01578"/>
    </source>
</evidence>
<feature type="transmembrane region" description="Helical" evidence="6">
    <location>
        <begin position="172"/>
        <end position="191"/>
    </location>
</feature>
<feature type="transmembrane region" description="Helical" evidence="6">
    <location>
        <begin position="334"/>
        <end position="350"/>
    </location>
</feature>
<dbReference type="PANTHER" id="PTHR30071">
    <property type="entry name" value="HEME EXPORTER PROTEIN C"/>
    <property type="match status" value="1"/>
</dbReference>
<dbReference type="PATRIC" id="fig|1441095.3.peg.1645"/>
<proteinExistence type="predicted"/>
<feature type="transmembrane region" description="Helical" evidence="6">
    <location>
        <begin position="134"/>
        <end position="160"/>
    </location>
</feature>
<reference evidence="9" key="1">
    <citation type="submission" date="2015-08" db="EMBL/GenBank/DDBJ databases">
        <title>Genome sequencing project for genomic taxonomy and phylogenomics of Bacillus-like bacteria.</title>
        <authorList>
            <person name="Liu B."/>
            <person name="Wang J."/>
            <person name="Zhu Y."/>
            <person name="Liu G."/>
            <person name="Chen Q."/>
            <person name="Chen Z."/>
            <person name="Lan J."/>
            <person name="Che J."/>
            <person name="Ge C."/>
            <person name="Shi H."/>
            <person name="Pan Z."/>
            <person name="Liu X."/>
        </authorList>
    </citation>
    <scope>NUCLEOTIDE SEQUENCE [LARGE SCALE GENOMIC DNA]</scope>
    <source>
        <strain evidence="9">FJAT-4402</strain>
    </source>
</reference>
<keyword evidence="5 6" id="KW-0472">Membrane</keyword>
<dbReference type="GO" id="GO:0020037">
    <property type="term" value="F:heme binding"/>
    <property type="evidence" value="ECO:0007669"/>
    <property type="project" value="InterPro"/>
</dbReference>
<dbReference type="Proteomes" id="UP000067625">
    <property type="component" value="Chromosome"/>
</dbReference>
<dbReference type="AlphaFoldDB" id="A0A0M3R9H6"/>
<feature type="transmembrane region" description="Helical" evidence="6">
    <location>
        <begin position="362"/>
        <end position="386"/>
    </location>
</feature>
<feature type="transmembrane region" description="Helical" evidence="6">
    <location>
        <begin position="255"/>
        <end position="275"/>
    </location>
</feature>
<feature type="transmembrane region" description="Helical" evidence="6">
    <location>
        <begin position="296"/>
        <end position="322"/>
    </location>
</feature>
<feature type="transmembrane region" description="Helical" evidence="6">
    <location>
        <begin position="102"/>
        <end position="122"/>
    </location>
</feature>
<sequence length="390" mass="43984">MISSGNFLFAAFLLYLAGTVFFGGTIRSQSAKTNKKTWWGTVAIALAIIGLLCHISYFITRWIVSGHAPISNMFEFTTAFGMMIVLAFIIIYFIYQSYILGLFTLPLSLLLIAYGSMFPSEVSPLIPSLQSNWLYIHVTTAALGQGILTISFISGVIYLLRSTDQTVSNRKTFFLELIMFFVVVTLAYIAVTSAFRIMDYRAEFNWIDQNGKQANMVYELPAIVGPNEGKLLTEGKMEPLVDVPPLFSGRKLNTVIWSFCLGLVLYGVIRVIIRMRISAFLKKFVNRVNLDVMDEIGYRAVSIGFPVFTLGALIFAMIWAQLAWSRFWGWDPKEVWALITFLFYAAYLHLRLSRGWHGEKSAWLGVVGFAIIMFNLIFVNLVIAGLHSYA</sequence>
<dbReference type="RefSeq" id="WP_053603210.1">
    <property type="nucleotide sequence ID" value="NZ_CP012600.1"/>
</dbReference>
<dbReference type="EMBL" id="CP012600">
    <property type="protein sequence ID" value="ALC81452.1"/>
    <property type="molecule type" value="Genomic_DNA"/>
</dbReference>